<organism evidence="2 3">
    <name type="scientific">Actinoallomurus spadix</name>
    <dbReference type="NCBI Taxonomy" id="79912"/>
    <lineage>
        <taxon>Bacteria</taxon>
        <taxon>Bacillati</taxon>
        <taxon>Actinomycetota</taxon>
        <taxon>Actinomycetes</taxon>
        <taxon>Streptosporangiales</taxon>
        <taxon>Thermomonosporaceae</taxon>
        <taxon>Actinoallomurus</taxon>
    </lineage>
</organism>
<name>A0ABN0XHV8_9ACTN</name>
<evidence type="ECO:0000256" key="1">
    <source>
        <dbReference type="SAM" id="MobiDB-lite"/>
    </source>
</evidence>
<feature type="region of interest" description="Disordered" evidence="1">
    <location>
        <begin position="1"/>
        <end position="59"/>
    </location>
</feature>
<reference evidence="2 3" key="1">
    <citation type="journal article" date="2019" name="Int. J. Syst. Evol. Microbiol.">
        <title>The Global Catalogue of Microorganisms (GCM) 10K type strain sequencing project: providing services to taxonomists for standard genome sequencing and annotation.</title>
        <authorList>
            <consortium name="The Broad Institute Genomics Platform"/>
            <consortium name="The Broad Institute Genome Sequencing Center for Infectious Disease"/>
            <person name="Wu L."/>
            <person name="Ma J."/>
        </authorList>
    </citation>
    <scope>NUCLEOTIDE SEQUENCE [LARGE SCALE GENOMIC DNA]</scope>
    <source>
        <strain evidence="2 3">JCM 3146</strain>
    </source>
</reference>
<sequence length="59" mass="6306">MTAENAVPEDRDVLGGERRLQRRDRLRGHGPSFVGEVTKGAVPPVPSLRSVTGPPSSGR</sequence>
<feature type="compositionally biased region" description="Basic and acidic residues" evidence="1">
    <location>
        <begin position="8"/>
        <end position="19"/>
    </location>
</feature>
<protein>
    <submittedName>
        <fullName evidence="2">Uncharacterized protein</fullName>
    </submittedName>
</protein>
<comment type="caution">
    <text evidence="2">The sequence shown here is derived from an EMBL/GenBank/DDBJ whole genome shotgun (WGS) entry which is preliminary data.</text>
</comment>
<feature type="compositionally biased region" description="Polar residues" evidence="1">
    <location>
        <begin position="49"/>
        <end position="59"/>
    </location>
</feature>
<evidence type="ECO:0000313" key="3">
    <source>
        <dbReference type="Proteomes" id="UP001501822"/>
    </source>
</evidence>
<keyword evidence="3" id="KW-1185">Reference proteome</keyword>
<proteinExistence type="predicted"/>
<gene>
    <name evidence="2" type="ORF">GCM10010151_63120</name>
</gene>
<accession>A0ABN0XHV8</accession>
<evidence type="ECO:0000313" key="2">
    <source>
        <dbReference type="EMBL" id="GAA0364518.1"/>
    </source>
</evidence>
<dbReference type="Proteomes" id="UP001501822">
    <property type="component" value="Unassembled WGS sequence"/>
</dbReference>
<dbReference type="EMBL" id="BAAABM010000064">
    <property type="protein sequence ID" value="GAA0364518.1"/>
    <property type="molecule type" value="Genomic_DNA"/>
</dbReference>